<feature type="transmembrane region" description="Helical" evidence="1">
    <location>
        <begin position="143"/>
        <end position="169"/>
    </location>
</feature>
<sequence>MIFFLLLGFMFVCLISLFRKQIAFHIDCNNKILLKLHQLEWFRSPFKSGLLLFLINGTLFSLTVLFLFIGIYFLVPVIHLFIMFSAIICSVYCWIAINKTWIGSKIDRLKMAVTGSSFYGFLACGLIYRLITLPPSTPELDMFMAAMGVMFGITVAVVAFFTCILLTGFEVRQEN</sequence>
<dbReference type="EMBL" id="AP017312">
    <property type="protein sequence ID" value="BAU29233.1"/>
    <property type="molecule type" value="Genomic_DNA"/>
</dbReference>
<accession>A0A0U5AZS5</accession>
<evidence type="ECO:0000313" key="4">
    <source>
        <dbReference type="Proteomes" id="UP000217696"/>
    </source>
</evidence>
<keyword evidence="1" id="KW-0472">Membrane</keyword>
<feature type="transmembrane region" description="Helical" evidence="1">
    <location>
        <begin position="6"/>
        <end position="28"/>
    </location>
</feature>
<protein>
    <submittedName>
        <fullName evidence="3">Uncharacterized protein</fullName>
    </submittedName>
</protein>
<dbReference type="RefSeq" id="WP_096466284.1">
    <property type="nucleotide sequence ID" value="NZ_AP017312.1"/>
</dbReference>
<dbReference type="KEGG" id="asoc:CB4_02709"/>
<name>A0A0U5AZS5_9BACL</name>
<dbReference type="EMBL" id="AP017312">
    <property type="protein sequence ID" value="BAU28535.1"/>
    <property type="molecule type" value="Genomic_DNA"/>
</dbReference>
<dbReference type="AlphaFoldDB" id="A0A0U5AZS5"/>
<reference evidence="3 4" key="1">
    <citation type="submission" date="2015-12" db="EMBL/GenBank/DDBJ databases">
        <title>Genome sequence of Aneurinibacillus soli.</title>
        <authorList>
            <person name="Lee J.S."/>
            <person name="Lee K.C."/>
            <person name="Kim K.K."/>
            <person name="Lee B.W."/>
        </authorList>
    </citation>
    <scope>NUCLEOTIDE SEQUENCE [LARGE SCALE GENOMIC DNA]</scope>
    <source>
        <strain evidence="3 4">CB4</strain>
    </source>
</reference>
<dbReference type="OrthoDB" id="2629110at2"/>
<feature type="transmembrane region" description="Helical" evidence="1">
    <location>
        <begin position="49"/>
        <end position="72"/>
    </location>
</feature>
<gene>
    <name evidence="2" type="ORF">CB4_02709</name>
    <name evidence="3" type="ORF">CB4_03420</name>
</gene>
<keyword evidence="1" id="KW-0812">Transmembrane</keyword>
<feature type="transmembrane region" description="Helical" evidence="1">
    <location>
        <begin position="78"/>
        <end position="97"/>
    </location>
</feature>
<feature type="transmembrane region" description="Helical" evidence="1">
    <location>
        <begin position="109"/>
        <end position="131"/>
    </location>
</feature>
<organism evidence="3 4">
    <name type="scientific">Aneurinibacillus soli</name>
    <dbReference type="NCBI Taxonomy" id="1500254"/>
    <lineage>
        <taxon>Bacteria</taxon>
        <taxon>Bacillati</taxon>
        <taxon>Bacillota</taxon>
        <taxon>Bacilli</taxon>
        <taxon>Bacillales</taxon>
        <taxon>Paenibacillaceae</taxon>
        <taxon>Aneurinibacillus group</taxon>
        <taxon>Aneurinibacillus</taxon>
    </lineage>
</organism>
<evidence type="ECO:0000313" key="2">
    <source>
        <dbReference type="EMBL" id="BAU28535.1"/>
    </source>
</evidence>
<evidence type="ECO:0000313" key="3">
    <source>
        <dbReference type="EMBL" id="BAU29233.1"/>
    </source>
</evidence>
<keyword evidence="4" id="KW-1185">Reference proteome</keyword>
<dbReference type="KEGG" id="asoc:CB4_03420"/>
<proteinExistence type="predicted"/>
<evidence type="ECO:0000256" key="1">
    <source>
        <dbReference type="SAM" id="Phobius"/>
    </source>
</evidence>
<keyword evidence="1" id="KW-1133">Transmembrane helix</keyword>
<dbReference type="Proteomes" id="UP000217696">
    <property type="component" value="Chromosome"/>
</dbReference>